<keyword evidence="8" id="KW-1185">Reference proteome</keyword>
<dbReference type="Pfam" id="PF22544">
    <property type="entry name" value="HYDIN_VesB_CFA65-like_Ig"/>
    <property type="match status" value="2"/>
</dbReference>
<dbReference type="InterPro" id="IPR053879">
    <property type="entry name" value="HYDIN_VesB_CFA65-like_Ig"/>
</dbReference>
<dbReference type="PANTHER" id="PTHR23053">
    <property type="entry name" value="DLEC1 DELETED IN LUNG AND ESOPHAGEAL CANCER 1"/>
    <property type="match status" value="1"/>
</dbReference>
<comment type="subcellular location">
    <subcellularLocation>
        <location evidence="1">Cell projection</location>
        <location evidence="1">Cilium</location>
    </subcellularLocation>
    <subcellularLocation>
        <location evidence="2">Cytoplasm</location>
    </subcellularLocation>
</comment>
<evidence type="ECO:0000313" key="7">
    <source>
        <dbReference type="Ensembl" id="ENSPMGP00000021600.1"/>
    </source>
</evidence>
<dbReference type="PANTHER" id="PTHR23053:SF0">
    <property type="entry name" value="HYDROCEPHALUS-INDUCING PROTEIN HOMOLOG"/>
    <property type="match status" value="1"/>
</dbReference>
<keyword evidence="3" id="KW-0963">Cytoplasm</keyword>
<reference evidence="7" key="1">
    <citation type="submission" date="2025-08" db="UniProtKB">
        <authorList>
            <consortium name="Ensembl"/>
        </authorList>
    </citation>
    <scope>IDENTIFICATION</scope>
</reference>
<dbReference type="AlphaFoldDB" id="A0A3B4AXY3"/>
<dbReference type="InterPro" id="IPR033305">
    <property type="entry name" value="Hydin-like"/>
</dbReference>
<evidence type="ECO:0000256" key="2">
    <source>
        <dbReference type="ARBA" id="ARBA00004496"/>
    </source>
</evidence>
<evidence type="ECO:0000256" key="1">
    <source>
        <dbReference type="ARBA" id="ARBA00004138"/>
    </source>
</evidence>
<dbReference type="Gene3D" id="2.60.40.10">
    <property type="entry name" value="Immunoglobulins"/>
    <property type="match status" value="5"/>
</dbReference>
<dbReference type="Ensembl" id="ENSPMGT00000023006.1">
    <property type="protein sequence ID" value="ENSPMGP00000021600.1"/>
    <property type="gene ID" value="ENSPMGG00000017479.1"/>
</dbReference>
<name>A0A3B4AXY3_9GOBI</name>
<dbReference type="GO" id="GO:1904158">
    <property type="term" value="P:axonemal central apparatus assembly"/>
    <property type="evidence" value="ECO:0007669"/>
    <property type="project" value="TreeGrafter"/>
</dbReference>
<proteinExistence type="predicted"/>
<evidence type="ECO:0000256" key="4">
    <source>
        <dbReference type="ARBA" id="ARBA00023069"/>
    </source>
</evidence>
<evidence type="ECO:0000313" key="8">
    <source>
        <dbReference type="Proteomes" id="UP000261520"/>
    </source>
</evidence>
<dbReference type="GO" id="GO:0003341">
    <property type="term" value="P:cilium movement"/>
    <property type="evidence" value="ECO:0007669"/>
    <property type="project" value="TreeGrafter"/>
</dbReference>
<keyword evidence="4" id="KW-0969">Cilium</keyword>
<protein>
    <recommendedName>
        <fullName evidence="6">HYDIN/VesB/CFA65-like Ig-like domain-containing protein</fullName>
    </recommendedName>
</protein>
<feature type="domain" description="HYDIN/VesB/CFA65-like Ig-like" evidence="6">
    <location>
        <begin position="396"/>
        <end position="496"/>
    </location>
</feature>
<evidence type="ECO:0000256" key="5">
    <source>
        <dbReference type="ARBA" id="ARBA00023273"/>
    </source>
</evidence>
<evidence type="ECO:0000256" key="3">
    <source>
        <dbReference type="ARBA" id="ARBA00022490"/>
    </source>
</evidence>
<reference evidence="7" key="2">
    <citation type="submission" date="2025-09" db="UniProtKB">
        <authorList>
            <consortium name="Ensembl"/>
        </authorList>
    </citation>
    <scope>IDENTIFICATION</scope>
</reference>
<keyword evidence="5" id="KW-0966">Cell projection</keyword>
<dbReference type="Pfam" id="PF24771">
    <property type="entry name" value="Ig_CFAP74_1st"/>
    <property type="match status" value="1"/>
</dbReference>
<dbReference type="Proteomes" id="UP000261520">
    <property type="component" value="Unplaced"/>
</dbReference>
<dbReference type="GO" id="GO:0005930">
    <property type="term" value="C:axoneme"/>
    <property type="evidence" value="ECO:0007669"/>
    <property type="project" value="TreeGrafter"/>
</dbReference>
<dbReference type="STRING" id="409849.ENSPMGP00000021600"/>
<organism evidence="7 8">
    <name type="scientific">Periophthalmus magnuspinnatus</name>
    <dbReference type="NCBI Taxonomy" id="409849"/>
    <lineage>
        <taxon>Eukaryota</taxon>
        <taxon>Metazoa</taxon>
        <taxon>Chordata</taxon>
        <taxon>Craniata</taxon>
        <taxon>Vertebrata</taxon>
        <taxon>Euteleostomi</taxon>
        <taxon>Actinopterygii</taxon>
        <taxon>Neopterygii</taxon>
        <taxon>Teleostei</taxon>
        <taxon>Neoteleostei</taxon>
        <taxon>Acanthomorphata</taxon>
        <taxon>Gobiaria</taxon>
        <taxon>Gobiiformes</taxon>
        <taxon>Gobioidei</taxon>
        <taxon>Gobiidae</taxon>
        <taxon>Oxudercinae</taxon>
        <taxon>Periophthalmus</taxon>
    </lineage>
</organism>
<accession>A0A3B4AXY3</accession>
<sequence length="652" mass="73155">MTPTMYSKEMLQSTEERLANTMKMYPPRILEQLDMTYTSFHKFSLIEVDQALFQPYPTKLVFQNFTQGEMYKLPLQLFNRDKVSRYVKLELQESEYFHVVGPEDTSGKVAPGLSASYTVLFTPKDNKDYQHCLVCVTERERFEIPIVAIGPRAILDFRDEFLLPVCPVKATTEKTQLVCNTGNSKANFKLHTKEPFSVMPSSGSLDVGESVQVTVMFSPMTVGDHRQDLLLYYHTGEVVYISLCGACEELDIQLGSDLVLLDKTYISLSSVHTVTLTNTSDIPLQYFWTTQPSHSEQEKEKPRCVHNFIYIHTGKCLILNTRPNIKTCVSIYIYISKYLKTLLSSQAGEIWPNVTEEFSIIFKPAAATIYQQTLYCDITGCESPLCLTVKGEGLGPKLELSYNVMDMKNICIGDKDWYEVTLTNKGLIDAPFKMSSPNTAFGQFFSFSPVEDVVPPGACQTVKVTFSSSVLGTFSEDLLLIVKGQPRPQTLSFRGCVNGPIFDFDVTELNFGDVAFGFPQTAICTLFNRSFVPMTFSLRVLGDGLGPPSVSCVQQVNDKSRSQWQSCTAKDSQVRPKEFTVSPEADCVPVMSEVTIKVTLCSNTIKRYKLALAVDVEGVGNEIRMLPLNARFSPSLQTESSNKIKRHKTKLN</sequence>
<dbReference type="InterPro" id="IPR013783">
    <property type="entry name" value="Ig-like_fold"/>
</dbReference>
<evidence type="ECO:0000259" key="6">
    <source>
        <dbReference type="Pfam" id="PF22544"/>
    </source>
</evidence>
<feature type="domain" description="HYDIN/VesB/CFA65-like Ig-like" evidence="6">
    <location>
        <begin position="153"/>
        <end position="245"/>
    </location>
</feature>